<dbReference type="Gene3D" id="3.30.710.10">
    <property type="entry name" value="Potassium Channel Kv1.1, Chain A"/>
    <property type="match status" value="1"/>
</dbReference>
<name>A0A7E4V7C5_PANRE</name>
<dbReference type="GO" id="GO:0016567">
    <property type="term" value="P:protein ubiquitination"/>
    <property type="evidence" value="ECO:0007669"/>
    <property type="project" value="InterPro"/>
</dbReference>
<dbReference type="Pfam" id="PF22486">
    <property type="entry name" value="MATH_2"/>
    <property type="match status" value="1"/>
</dbReference>
<evidence type="ECO:0000313" key="2">
    <source>
        <dbReference type="Proteomes" id="UP000492821"/>
    </source>
</evidence>
<dbReference type="CDD" id="cd00121">
    <property type="entry name" value="MATH"/>
    <property type="match status" value="1"/>
</dbReference>
<dbReference type="SUPFAM" id="SSF49599">
    <property type="entry name" value="TRAF domain-like"/>
    <property type="match status" value="1"/>
</dbReference>
<dbReference type="PROSITE" id="PS50097">
    <property type="entry name" value="BTB"/>
    <property type="match status" value="1"/>
</dbReference>
<dbReference type="WBParaSite" id="Pan_g17509.t1">
    <property type="protein sequence ID" value="Pan_g17509.t1"/>
    <property type="gene ID" value="Pan_g17509"/>
</dbReference>
<dbReference type="InterPro" id="IPR008974">
    <property type="entry name" value="TRAF-like"/>
</dbReference>
<dbReference type="AlphaFoldDB" id="A0A7E4V7C5"/>
<dbReference type="CDD" id="cd14733">
    <property type="entry name" value="BACK"/>
    <property type="match status" value="1"/>
</dbReference>
<dbReference type="PANTHER" id="PTHR26379">
    <property type="entry name" value="BTB/POZ AND MATH DOMAIN-CONTAINING PROTEIN 1"/>
    <property type="match status" value="1"/>
</dbReference>
<proteinExistence type="predicted"/>
<feature type="domain" description="BTB" evidence="1">
    <location>
        <begin position="167"/>
        <end position="219"/>
    </location>
</feature>
<keyword evidence="2" id="KW-1185">Reference proteome</keyword>
<organism evidence="2 3">
    <name type="scientific">Panagrellus redivivus</name>
    <name type="common">Microworm</name>
    <dbReference type="NCBI Taxonomy" id="6233"/>
    <lineage>
        <taxon>Eukaryota</taxon>
        <taxon>Metazoa</taxon>
        <taxon>Ecdysozoa</taxon>
        <taxon>Nematoda</taxon>
        <taxon>Chromadorea</taxon>
        <taxon>Rhabditida</taxon>
        <taxon>Tylenchina</taxon>
        <taxon>Panagrolaimomorpha</taxon>
        <taxon>Panagrolaimoidea</taxon>
        <taxon>Panagrolaimidae</taxon>
        <taxon>Panagrellus</taxon>
    </lineage>
</organism>
<dbReference type="SMART" id="SM00225">
    <property type="entry name" value="BTB"/>
    <property type="match status" value="1"/>
</dbReference>
<evidence type="ECO:0000259" key="1">
    <source>
        <dbReference type="PROSITE" id="PS50097"/>
    </source>
</evidence>
<sequence length="321" mass="35893">MSLVKSYKDSCSIEIPVSALSQKRYNEYLEGSFCPIIEIDGLQWWVVCVPAGDSVENAGYVSVYVAVSKAVDGRYTLSVKNSDIKSRTDMRRFRSHALPRVSETNRYQFDDRESFGWNQFVSHKVLLGSGGIKDGIFTLVCDVEFVIPMGDAPPVPRVTSLFVVNREEVTLSANKGSYRINKAFLANISPTFNAMFVNDPENVEIRDFDIGTVSKALNFCQGIALGGASVGVFIEMLRFGLKYEITGLVKHIESWLIRTMNPDTVSEVAAFAWKFARKDLQDQCARCFYSNRNDLTINPEFVNMDPAIIQGLLQTALIIDS</sequence>
<dbReference type="Proteomes" id="UP000492821">
    <property type="component" value="Unassembled WGS sequence"/>
</dbReference>
<dbReference type="InterPro" id="IPR002083">
    <property type="entry name" value="MATH/TRAF_dom"/>
</dbReference>
<dbReference type="InterPro" id="IPR011333">
    <property type="entry name" value="SKP1/BTB/POZ_sf"/>
</dbReference>
<accession>A0A7E4V7C5</accession>
<dbReference type="PANTHER" id="PTHR26379:SF187">
    <property type="entry name" value="OS07G0655300 PROTEIN"/>
    <property type="match status" value="1"/>
</dbReference>
<dbReference type="InterPro" id="IPR045005">
    <property type="entry name" value="BPM1-6"/>
</dbReference>
<reference evidence="2" key="1">
    <citation type="journal article" date="2013" name="Genetics">
        <title>The draft genome and transcriptome of Panagrellus redivivus are shaped by the harsh demands of a free-living lifestyle.</title>
        <authorList>
            <person name="Srinivasan J."/>
            <person name="Dillman A.R."/>
            <person name="Macchietto M.G."/>
            <person name="Heikkinen L."/>
            <person name="Lakso M."/>
            <person name="Fracchia K.M."/>
            <person name="Antoshechkin I."/>
            <person name="Mortazavi A."/>
            <person name="Wong G."/>
            <person name="Sternberg P.W."/>
        </authorList>
    </citation>
    <scope>NUCLEOTIDE SEQUENCE [LARGE SCALE GENOMIC DNA]</scope>
    <source>
        <strain evidence="2">MT8872</strain>
    </source>
</reference>
<evidence type="ECO:0000313" key="3">
    <source>
        <dbReference type="WBParaSite" id="Pan_g17509.t1"/>
    </source>
</evidence>
<dbReference type="SUPFAM" id="SSF54695">
    <property type="entry name" value="POZ domain"/>
    <property type="match status" value="1"/>
</dbReference>
<dbReference type="Pfam" id="PF00651">
    <property type="entry name" value="BTB"/>
    <property type="match status" value="1"/>
</dbReference>
<reference evidence="3" key="2">
    <citation type="submission" date="2020-10" db="UniProtKB">
        <authorList>
            <consortium name="WormBaseParasite"/>
        </authorList>
    </citation>
    <scope>IDENTIFICATION</scope>
</reference>
<dbReference type="InterPro" id="IPR000210">
    <property type="entry name" value="BTB/POZ_dom"/>
</dbReference>
<protein>
    <submittedName>
        <fullName evidence="3">BTB domain-containing protein</fullName>
    </submittedName>
</protein>
<dbReference type="Gene3D" id="2.60.210.10">
    <property type="entry name" value="Apoptosis, Tumor Necrosis Factor Receptor Associated Protein 2, Chain A"/>
    <property type="match status" value="1"/>
</dbReference>